<keyword evidence="1" id="KW-0812">Transmembrane</keyword>
<evidence type="ECO:0008006" key="4">
    <source>
        <dbReference type="Google" id="ProtNLM"/>
    </source>
</evidence>
<feature type="transmembrane region" description="Helical" evidence="1">
    <location>
        <begin position="20"/>
        <end position="42"/>
    </location>
</feature>
<reference evidence="2 3" key="1">
    <citation type="journal article" date="2015" name="Microbiome">
        <title>Genomic resolution of linkages in carbon, nitrogen, and sulfur cycling among widespread estuary sediment bacteria.</title>
        <authorList>
            <person name="Baker B.J."/>
            <person name="Lazar C.S."/>
            <person name="Teske A.P."/>
            <person name="Dick G.J."/>
        </authorList>
    </citation>
    <scope>NUCLEOTIDE SEQUENCE [LARGE SCALE GENOMIC DNA]</scope>
    <source>
        <strain evidence="2">DG_24</strain>
    </source>
</reference>
<keyword evidence="1" id="KW-0472">Membrane</keyword>
<dbReference type="AlphaFoldDB" id="A0A0S7WNW1"/>
<accession>A0A0S7WNW1</accession>
<keyword evidence="1" id="KW-1133">Transmembrane helix</keyword>
<gene>
    <name evidence="2" type="ORF">AMJ39_09210</name>
</gene>
<organism evidence="2 3">
    <name type="scientific">candidate division TA06 bacterium DG_24</name>
    <dbReference type="NCBI Taxonomy" id="1703770"/>
    <lineage>
        <taxon>Bacteria</taxon>
        <taxon>Bacteria division TA06</taxon>
    </lineage>
</organism>
<protein>
    <recommendedName>
        <fullName evidence="4">DUF4900 domain-containing protein</fullName>
    </recommendedName>
</protein>
<evidence type="ECO:0000256" key="1">
    <source>
        <dbReference type="SAM" id="Phobius"/>
    </source>
</evidence>
<dbReference type="Proteomes" id="UP000052008">
    <property type="component" value="Unassembled WGS sequence"/>
</dbReference>
<proteinExistence type="predicted"/>
<evidence type="ECO:0000313" key="3">
    <source>
        <dbReference type="Proteomes" id="UP000052008"/>
    </source>
</evidence>
<comment type="caution">
    <text evidence="2">The sequence shown here is derived from an EMBL/GenBank/DDBJ whole genome shotgun (WGS) entry which is preliminary data.</text>
</comment>
<sequence length="576" mass="63101">MRIDRRGTQGAPERAEGGFILVIALMLTMLVALLGATFLAYIPYELQRTAQATGRDVALEAADAGLQDVIRHLIQDVEWDGYANPTDPVVLGDPQTGQNVAAYVLDIHTGVDSLDQNLSPQEVLQGIPLGYDADGMKRIGIVCTGYKLDRTGNIRMRDGSPDPDYARRLFALVVTVSPSDYVLYTGGDLTLVNGGVWHGKIHSNALLSVNNYSPVPGENDTIRLNATASSVDVPSFGGSIYPYTGPSDGRIVSTATPSFMRTAVLPMPYIDLSSEGPFMQATGGDPDSGYYGGGVQRFDRWSENHAYGLWFGELSESALWAQSFIQSTGPNPEDTLRVIEREVGSGTWQKWWVRREGAESTITLTALDTLHTPLSERYAYQAVPQNYRPPSTAEEGGVLFIDDGVAVVGDIMVDGRLSICSGTDVVSDWQGKILINGDIKYSDVDYNTEPPVRPPETKERPCGLGLFATDDIVIADQRYEYLGIPAAPDTLVMSAQIVSENGVFRGQHVHLPEWISSWDRKFTLVGGIASYETPELSRAYGRRSYNYDENLTRVKLPALPRIVYLYPGSWRVLPVT</sequence>
<evidence type="ECO:0000313" key="2">
    <source>
        <dbReference type="EMBL" id="KPJ51834.1"/>
    </source>
</evidence>
<name>A0A0S7WNW1_UNCT6</name>
<dbReference type="EMBL" id="LIZS01000094">
    <property type="protein sequence ID" value="KPJ51834.1"/>
    <property type="molecule type" value="Genomic_DNA"/>
</dbReference>